<organism evidence="1 2">
    <name type="scientific">Butyricicoccus pullicaecorum</name>
    <dbReference type="NCBI Taxonomy" id="501571"/>
    <lineage>
        <taxon>Bacteria</taxon>
        <taxon>Bacillati</taxon>
        <taxon>Bacillota</taxon>
        <taxon>Clostridia</taxon>
        <taxon>Eubacteriales</taxon>
        <taxon>Butyricicoccaceae</taxon>
        <taxon>Butyricicoccus</taxon>
    </lineage>
</organism>
<dbReference type="RefSeq" id="WP_087414579.1">
    <property type="nucleotide sequence ID" value="NZ_NFKL01000006.1"/>
</dbReference>
<protein>
    <recommendedName>
        <fullName evidence="3">Transposase</fullName>
    </recommendedName>
</protein>
<sequence length="106" mass="11684">MEKSLQTLNRQEKIAVWSDRIAACRSSGISVRVWCEGNGISTVSYYKWQKKLFCLVAQSVPQFAEVCVAPVAPIWATVHLGDISVDIHSGADAETTAMLLRILQSC</sequence>
<evidence type="ECO:0000313" key="1">
    <source>
        <dbReference type="EMBL" id="OUP59406.1"/>
    </source>
</evidence>
<name>A0A1Y4LRZ3_9FIRM</name>
<reference evidence="2" key="1">
    <citation type="submission" date="2017-04" db="EMBL/GenBank/DDBJ databases">
        <title>Function of individual gut microbiota members based on whole genome sequencing of pure cultures obtained from chicken caecum.</title>
        <authorList>
            <person name="Medvecky M."/>
            <person name="Cejkova D."/>
            <person name="Polansky O."/>
            <person name="Karasova D."/>
            <person name="Kubasova T."/>
            <person name="Cizek A."/>
            <person name="Rychlik I."/>
        </authorList>
    </citation>
    <scope>NUCLEOTIDE SEQUENCE [LARGE SCALE GENOMIC DNA]</scope>
    <source>
        <strain evidence="2">An179</strain>
    </source>
</reference>
<dbReference type="NCBIfam" id="NF047593">
    <property type="entry name" value="IS66_ISAeme5_TnpA"/>
    <property type="match status" value="1"/>
</dbReference>
<comment type="caution">
    <text evidence="1">The sequence shown here is derived from an EMBL/GenBank/DDBJ whole genome shotgun (WGS) entry which is preliminary data.</text>
</comment>
<proteinExistence type="predicted"/>
<dbReference type="Proteomes" id="UP000195326">
    <property type="component" value="Unassembled WGS sequence"/>
</dbReference>
<evidence type="ECO:0000313" key="2">
    <source>
        <dbReference type="Proteomes" id="UP000195326"/>
    </source>
</evidence>
<dbReference type="EMBL" id="NFKL01000006">
    <property type="protein sequence ID" value="OUP59406.1"/>
    <property type="molecule type" value="Genomic_DNA"/>
</dbReference>
<gene>
    <name evidence="1" type="ORF">B5F15_04965</name>
</gene>
<evidence type="ECO:0008006" key="3">
    <source>
        <dbReference type="Google" id="ProtNLM"/>
    </source>
</evidence>
<dbReference type="AlphaFoldDB" id="A0A1Y4LRZ3"/>
<accession>A0A1Y4LRZ3</accession>